<dbReference type="EMBL" id="MN740422">
    <property type="protein sequence ID" value="QHU05862.1"/>
    <property type="molecule type" value="Genomic_DNA"/>
</dbReference>
<evidence type="ECO:0000313" key="1">
    <source>
        <dbReference type="EMBL" id="QHU05862.1"/>
    </source>
</evidence>
<dbReference type="AlphaFoldDB" id="A0A6C0JJP7"/>
<proteinExistence type="predicted"/>
<reference evidence="1" key="1">
    <citation type="journal article" date="2020" name="Nature">
        <title>Giant virus diversity and host interactions through global metagenomics.</title>
        <authorList>
            <person name="Schulz F."/>
            <person name="Roux S."/>
            <person name="Paez-Espino D."/>
            <person name="Jungbluth S."/>
            <person name="Walsh D.A."/>
            <person name="Denef V.J."/>
            <person name="McMahon K.D."/>
            <person name="Konstantinidis K.T."/>
            <person name="Eloe-Fadrosh E.A."/>
            <person name="Kyrpides N.C."/>
            <person name="Woyke T."/>
        </authorList>
    </citation>
    <scope>NUCLEOTIDE SEQUENCE</scope>
    <source>
        <strain evidence="1">GVMAG-M-3300027736-24</strain>
    </source>
</reference>
<sequence length="171" mass="20047">MLKNIVQYILINYYNYLMNSNENKAYLWEKCITEGIFNNIHKEKASSVQGIFENVIADFLKLNTTDKLDVINIKIIQKLKEEINKTNSFEETQKSYDELLNKPNPPKINFSDVKDEPIKNLDKLLEQTQDSRKDIFKPNVQVDWGKIIKNQNDILIKILETQNTIIGLLKK</sequence>
<protein>
    <submittedName>
        <fullName evidence="1">Uncharacterized protein</fullName>
    </submittedName>
</protein>
<organism evidence="1">
    <name type="scientific">viral metagenome</name>
    <dbReference type="NCBI Taxonomy" id="1070528"/>
    <lineage>
        <taxon>unclassified sequences</taxon>
        <taxon>metagenomes</taxon>
        <taxon>organismal metagenomes</taxon>
    </lineage>
</organism>
<accession>A0A6C0JJP7</accession>
<name>A0A6C0JJP7_9ZZZZ</name>